<name>A0ABT4IK41_9EURY</name>
<evidence type="ECO:0000256" key="1">
    <source>
        <dbReference type="SAM" id="MobiDB-lite"/>
    </source>
</evidence>
<feature type="region of interest" description="Disordered" evidence="1">
    <location>
        <begin position="1"/>
        <end position="32"/>
    </location>
</feature>
<comment type="caution">
    <text evidence="2">The sequence shown here is derived from an EMBL/GenBank/DDBJ whole genome shotgun (WGS) entry which is preliminary data.</text>
</comment>
<feature type="compositionally biased region" description="Basic residues" evidence="1">
    <location>
        <begin position="11"/>
        <end position="22"/>
    </location>
</feature>
<protein>
    <submittedName>
        <fullName evidence="2">Uncharacterized protein</fullName>
    </submittedName>
</protein>
<accession>A0ABT4IK41</accession>
<dbReference type="Proteomes" id="UP001141422">
    <property type="component" value="Unassembled WGS sequence"/>
</dbReference>
<feature type="region of interest" description="Disordered" evidence="1">
    <location>
        <begin position="94"/>
        <end position="119"/>
    </location>
</feature>
<gene>
    <name evidence="2" type="ORF">O0S10_10445</name>
</gene>
<proteinExistence type="predicted"/>
<feature type="non-terminal residue" evidence="2">
    <location>
        <position position="1"/>
    </location>
</feature>
<sequence>KLREHLPSRLRQQRRPSARTGRRATNSKCDEQSRAVRHICVICVVLFPSCHKPKTPRQRKTTPCKIIGTRTPAVGACAITSAIANVCKIIGTRTPAADPHGKPVQACDNSSTQTKEKKP</sequence>
<dbReference type="RefSeq" id="WP_268925822.1">
    <property type="nucleotide sequence ID" value="NZ_JAPTGB010000049.1"/>
</dbReference>
<evidence type="ECO:0000313" key="2">
    <source>
        <dbReference type="EMBL" id="MCZ0861627.1"/>
    </source>
</evidence>
<reference evidence="2" key="1">
    <citation type="submission" date="2022-12" db="EMBL/GenBank/DDBJ databases">
        <title>Isolation and characterisation of novel Methanocorpusculum spp. from native Australian herbivores indicates the genus is ancestrally host-associated.</title>
        <authorList>
            <person name="Volmer J.G."/>
            <person name="Soo R.M."/>
            <person name="Evans P.N."/>
            <person name="Hoedt E.C."/>
            <person name="Astorga Alsina A.L."/>
            <person name="Woodcroft B.J."/>
            <person name="Tyson G.W."/>
            <person name="Hugenholtz P."/>
            <person name="Morrison M."/>
        </authorList>
    </citation>
    <scope>NUCLEOTIDE SEQUENCE</scope>
    <source>
        <strain evidence="2">MG</strain>
    </source>
</reference>
<evidence type="ECO:0000313" key="3">
    <source>
        <dbReference type="Proteomes" id="UP001141422"/>
    </source>
</evidence>
<organism evidence="2 3">
    <name type="scientific">Methanocorpusculum petauri</name>
    <dbReference type="NCBI Taxonomy" id="3002863"/>
    <lineage>
        <taxon>Archaea</taxon>
        <taxon>Methanobacteriati</taxon>
        <taxon>Methanobacteriota</taxon>
        <taxon>Stenosarchaea group</taxon>
        <taxon>Methanomicrobia</taxon>
        <taxon>Methanomicrobiales</taxon>
        <taxon>Methanocorpusculaceae</taxon>
        <taxon>Methanocorpusculum</taxon>
    </lineage>
</organism>
<dbReference type="EMBL" id="JAPTGB010000049">
    <property type="protein sequence ID" value="MCZ0861627.1"/>
    <property type="molecule type" value="Genomic_DNA"/>
</dbReference>
<keyword evidence="3" id="KW-1185">Reference proteome</keyword>